<sequence>MPLPLPALVDGQASSPPAQGVTIDHRFFPHIIDTIVSYMPYLSLVVAAMVCKSWNEDAKRRLFRLGHVTVMESNNGAYDIEIRSRNTAWPGYSSLLAAVRENHVSRFGNDIRIIDLVPNPARHPFDPVRHPDALEKLQCYQSRIHIPAGVKASHFHHLFAGQTICFLDYSENYRLSVADRICGGSSVTVTLDCYSDPTTPMAPLHEEPWYLIFCTATEHLEDFTVILNNRVGNTAPPPVNTSPRVVTDHLEGIEDWYLERGDPTLGAVYDVLRLTLRVPDIVQIRVVGVEQFRSDEELTKYSVAVQDELDHEADIHRDSPQHGKLQATTSNSTLMRSIAH</sequence>
<feature type="compositionally biased region" description="Polar residues" evidence="1">
    <location>
        <begin position="326"/>
        <end position="340"/>
    </location>
</feature>
<dbReference type="SUPFAM" id="SSF81383">
    <property type="entry name" value="F-box domain"/>
    <property type="match status" value="1"/>
</dbReference>
<dbReference type="VEuPathDB" id="FungiDB:A1Q1_01127"/>
<evidence type="ECO:0000256" key="1">
    <source>
        <dbReference type="SAM" id="MobiDB-lite"/>
    </source>
</evidence>
<dbReference type="Proteomes" id="UP000002748">
    <property type="component" value="Unassembled WGS sequence"/>
</dbReference>
<proteinExistence type="predicted"/>
<feature type="region of interest" description="Disordered" evidence="1">
    <location>
        <begin position="314"/>
        <end position="340"/>
    </location>
</feature>
<dbReference type="RefSeq" id="XP_014180877.1">
    <property type="nucleotide sequence ID" value="XM_014325402.1"/>
</dbReference>
<gene>
    <name evidence="3" type="ORF">A1Q1_01127</name>
</gene>
<dbReference type="InterPro" id="IPR036047">
    <property type="entry name" value="F-box-like_dom_sf"/>
</dbReference>
<dbReference type="GeneID" id="25984641"/>
<evidence type="ECO:0000259" key="2">
    <source>
        <dbReference type="Pfam" id="PF00646"/>
    </source>
</evidence>
<dbReference type="HOGENOM" id="CLU_065431_0_0_1"/>
<reference evidence="3 4" key="1">
    <citation type="journal article" date="2012" name="Eukaryot. Cell">
        <title>Draft genome sequence of CBS 2479, the standard type strain of Trichosporon asahii.</title>
        <authorList>
            <person name="Yang R.Y."/>
            <person name="Li H.T."/>
            <person name="Zhu H."/>
            <person name="Zhou G.P."/>
            <person name="Wang M."/>
            <person name="Wang L."/>
        </authorList>
    </citation>
    <scope>NUCLEOTIDE SEQUENCE [LARGE SCALE GENOMIC DNA]</scope>
    <source>
        <strain evidence="4">ATCC 90039 / CBS 2479 / JCM 2466 / KCTC 7840 / NCYC 2677 / UAMH 7654</strain>
    </source>
</reference>
<dbReference type="InterPro" id="IPR001810">
    <property type="entry name" value="F-box_dom"/>
</dbReference>
<accession>J4UEK6</accession>
<comment type="caution">
    <text evidence="3">The sequence shown here is derived from an EMBL/GenBank/DDBJ whole genome shotgun (WGS) entry which is preliminary data.</text>
</comment>
<dbReference type="AlphaFoldDB" id="J4UEK6"/>
<evidence type="ECO:0000313" key="4">
    <source>
        <dbReference type="Proteomes" id="UP000002748"/>
    </source>
</evidence>
<evidence type="ECO:0000313" key="3">
    <source>
        <dbReference type="EMBL" id="EJT49705.1"/>
    </source>
</evidence>
<name>J4UEK6_TRIAS</name>
<organism evidence="3 4">
    <name type="scientific">Trichosporon asahii var. asahii (strain ATCC 90039 / CBS 2479 / JCM 2466 / KCTC 7840 / NBRC 103889/ NCYC 2677 / UAMH 7654)</name>
    <name type="common">Yeast</name>
    <dbReference type="NCBI Taxonomy" id="1186058"/>
    <lineage>
        <taxon>Eukaryota</taxon>
        <taxon>Fungi</taxon>
        <taxon>Dikarya</taxon>
        <taxon>Basidiomycota</taxon>
        <taxon>Agaricomycotina</taxon>
        <taxon>Tremellomycetes</taxon>
        <taxon>Trichosporonales</taxon>
        <taxon>Trichosporonaceae</taxon>
        <taxon>Trichosporon</taxon>
    </lineage>
</organism>
<feature type="domain" description="F-box" evidence="2">
    <location>
        <begin position="29"/>
        <end position="55"/>
    </location>
</feature>
<dbReference type="Pfam" id="PF00646">
    <property type="entry name" value="F-box"/>
    <property type="match status" value="1"/>
</dbReference>
<dbReference type="EMBL" id="ALBS01000160">
    <property type="protein sequence ID" value="EJT49705.1"/>
    <property type="molecule type" value="Genomic_DNA"/>
</dbReference>
<protein>
    <recommendedName>
        <fullName evidence="2">F-box domain-containing protein</fullName>
    </recommendedName>
</protein>
<dbReference type="KEGG" id="tasa:A1Q1_01127"/>